<organism evidence="2 3">
    <name type="scientific">Lysobacter enzymogenes</name>
    <dbReference type="NCBI Taxonomy" id="69"/>
    <lineage>
        <taxon>Bacteria</taxon>
        <taxon>Pseudomonadati</taxon>
        <taxon>Pseudomonadota</taxon>
        <taxon>Gammaproteobacteria</taxon>
        <taxon>Lysobacterales</taxon>
        <taxon>Lysobacteraceae</taxon>
        <taxon>Lysobacter</taxon>
    </lineage>
</organism>
<proteinExistence type="predicted"/>
<dbReference type="KEGG" id="lez:GLE_4251"/>
<feature type="region of interest" description="Disordered" evidence="1">
    <location>
        <begin position="23"/>
        <end position="43"/>
    </location>
</feature>
<evidence type="ECO:0000256" key="1">
    <source>
        <dbReference type="SAM" id="MobiDB-lite"/>
    </source>
</evidence>
<feature type="region of interest" description="Disordered" evidence="1">
    <location>
        <begin position="63"/>
        <end position="83"/>
    </location>
</feature>
<sequence length="83" mass="8794">MDGHAIPASRYRAANRTILASRAAAGDGGGRGRAPGADLQASQDGSGWELLWEGLQPRRSCARSLRSERKASGLKPLPQERPA</sequence>
<dbReference type="EMBL" id="CP013140">
    <property type="protein sequence ID" value="ALN59592.1"/>
    <property type="molecule type" value="Genomic_DNA"/>
</dbReference>
<evidence type="ECO:0000313" key="2">
    <source>
        <dbReference type="EMBL" id="ALN59592.1"/>
    </source>
</evidence>
<protein>
    <submittedName>
        <fullName evidence="2">Uncharacterized protein</fullName>
    </submittedName>
</protein>
<dbReference type="Proteomes" id="UP000061569">
    <property type="component" value="Chromosome"/>
</dbReference>
<reference evidence="2 3" key="1">
    <citation type="submission" date="2015-11" db="EMBL/GenBank/DDBJ databases">
        <title>Genome sequences of Lysobacter enzymogenes strain C3 and Lysobacter antibioticus ATCC 29479.</title>
        <authorList>
            <person name="Kobayashi D.Y."/>
        </authorList>
    </citation>
    <scope>NUCLEOTIDE SEQUENCE [LARGE SCALE GENOMIC DNA]</scope>
    <source>
        <strain evidence="2 3">C3</strain>
    </source>
</reference>
<dbReference type="AlphaFoldDB" id="A0A0S2DN89"/>
<accession>A0A0S2DN89</accession>
<evidence type="ECO:0000313" key="3">
    <source>
        <dbReference type="Proteomes" id="UP000061569"/>
    </source>
</evidence>
<name>A0A0S2DN89_LYSEN</name>
<gene>
    <name evidence="2" type="ORF">GLE_4251</name>
</gene>